<protein>
    <submittedName>
        <fullName evidence="2">Uncharacterized protein</fullName>
    </submittedName>
</protein>
<dbReference type="EMBL" id="JAHUZD010000118">
    <property type="protein sequence ID" value="KAI3403864.2"/>
    <property type="molecule type" value="Genomic_DNA"/>
</dbReference>
<proteinExistence type="predicted"/>
<feature type="compositionally biased region" description="Basic and acidic residues" evidence="1">
    <location>
        <begin position="245"/>
        <end position="258"/>
    </location>
</feature>
<evidence type="ECO:0000313" key="2">
    <source>
        <dbReference type="EMBL" id="KAI3403864.2"/>
    </source>
</evidence>
<organism evidence="2 3">
    <name type="scientific">Candida oxycetoniae</name>
    <dbReference type="NCBI Taxonomy" id="497107"/>
    <lineage>
        <taxon>Eukaryota</taxon>
        <taxon>Fungi</taxon>
        <taxon>Dikarya</taxon>
        <taxon>Ascomycota</taxon>
        <taxon>Saccharomycotina</taxon>
        <taxon>Pichiomycetes</taxon>
        <taxon>Debaryomycetaceae</taxon>
        <taxon>Candida/Lodderomyces clade</taxon>
        <taxon>Candida</taxon>
    </lineage>
</organism>
<feature type="compositionally biased region" description="Low complexity" evidence="1">
    <location>
        <begin position="221"/>
        <end position="234"/>
    </location>
</feature>
<evidence type="ECO:0000256" key="1">
    <source>
        <dbReference type="SAM" id="MobiDB-lite"/>
    </source>
</evidence>
<dbReference type="RefSeq" id="XP_049179611.1">
    <property type="nucleotide sequence ID" value="XM_049324612.1"/>
</dbReference>
<gene>
    <name evidence="2" type="ORF">KGF56_003294</name>
</gene>
<feature type="region of interest" description="Disordered" evidence="1">
    <location>
        <begin position="1"/>
        <end position="27"/>
    </location>
</feature>
<sequence>MGRHSIKREKLANTSTRTQPLETSRFSPTKYETSAATLKNFPSSIVNGITREGGLYSLTLKSINCATYVEQDSNMRRVFKKPKLELPKISTVDLKTMRNKLQSDVKDEVEKVKNYDKIASKNVELTNLNKTLDLFSKNDDNGLEDVDKEVANVVGSDVDIILVSNGYRINTRVKFPQLVVETYQSVANVDSNANDDMTAAIDLANNTLKMLENENLSQTINSDESNLSRNSNNSEIVPSENAKSSTEEVKVSPEETKTEVNSGLVSSTSIPESQKPIVPEQTEL</sequence>
<name>A0AAI9WXC7_9ASCO</name>
<dbReference type="Proteomes" id="UP001202479">
    <property type="component" value="Unassembled WGS sequence"/>
</dbReference>
<feature type="compositionally biased region" description="Polar residues" evidence="1">
    <location>
        <begin position="259"/>
        <end position="272"/>
    </location>
</feature>
<feature type="compositionally biased region" description="Polar residues" evidence="1">
    <location>
        <begin position="12"/>
        <end position="27"/>
    </location>
</feature>
<dbReference type="AlphaFoldDB" id="A0AAI9WXC7"/>
<dbReference type="GeneID" id="73380909"/>
<feature type="region of interest" description="Disordered" evidence="1">
    <location>
        <begin position="219"/>
        <end position="284"/>
    </location>
</feature>
<evidence type="ECO:0000313" key="3">
    <source>
        <dbReference type="Proteomes" id="UP001202479"/>
    </source>
</evidence>
<comment type="caution">
    <text evidence="2">The sequence shown here is derived from an EMBL/GenBank/DDBJ whole genome shotgun (WGS) entry which is preliminary data.</text>
</comment>
<reference evidence="2" key="1">
    <citation type="journal article" date="2022" name="DNA Res.">
        <title>Genome analysis of five recently described species of the CUG-Ser clade uncovers Candida theae as a new hybrid lineage with pathogenic potential in the Candida parapsilosis species complex.</title>
        <authorList>
            <person name="Mixao V."/>
            <person name="Del Olmo V."/>
            <person name="Hegedusova E."/>
            <person name="Saus E."/>
            <person name="Pryszcz L."/>
            <person name="Cillingova A."/>
            <person name="Nosek J."/>
            <person name="Gabaldon T."/>
        </authorList>
    </citation>
    <scope>NUCLEOTIDE SEQUENCE</scope>
    <source>
        <strain evidence="2">CBS 10844</strain>
    </source>
</reference>
<keyword evidence="3" id="KW-1185">Reference proteome</keyword>
<accession>A0AAI9WXC7</accession>